<dbReference type="GO" id="GO:0004402">
    <property type="term" value="F:histone acetyltransferase activity"/>
    <property type="evidence" value="ECO:0007669"/>
    <property type="project" value="InterPro"/>
</dbReference>
<feature type="region of interest" description="Disordered" evidence="1">
    <location>
        <begin position="56"/>
        <end position="101"/>
    </location>
</feature>
<dbReference type="GO" id="GO:0051123">
    <property type="term" value="P:RNA polymerase II preinitiation complex assembly"/>
    <property type="evidence" value="ECO:0007669"/>
    <property type="project" value="TreeGrafter"/>
</dbReference>
<dbReference type="GO" id="GO:0005669">
    <property type="term" value="C:transcription factor TFIID complex"/>
    <property type="evidence" value="ECO:0007669"/>
    <property type="project" value="InterPro"/>
</dbReference>
<proteinExistence type="predicted"/>
<dbReference type="AlphaFoldDB" id="A0A3S5BV11"/>
<accession>A0A3S5BV11</accession>
<evidence type="ECO:0000256" key="1">
    <source>
        <dbReference type="SAM" id="MobiDB-lite"/>
    </source>
</evidence>
<organism evidence="2 3">
    <name type="scientific">Protopolystoma xenopodis</name>
    <dbReference type="NCBI Taxonomy" id="117903"/>
    <lineage>
        <taxon>Eukaryota</taxon>
        <taxon>Metazoa</taxon>
        <taxon>Spiralia</taxon>
        <taxon>Lophotrochozoa</taxon>
        <taxon>Platyhelminthes</taxon>
        <taxon>Monogenea</taxon>
        <taxon>Polyopisthocotylea</taxon>
        <taxon>Polystomatidea</taxon>
        <taxon>Polystomatidae</taxon>
        <taxon>Protopolystoma</taxon>
    </lineage>
</organism>
<gene>
    <name evidence="2" type="ORF">PXEA_LOCUS34748</name>
</gene>
<dbReference type="PANTHER" id="PTHR13900:SF0">
    <property type="entry name" value="TRANSCRIPTION INITIATION FACTOR TFIID SUBUNIT 1"/>
    <property type="match status" value="1"/>
</dbReference>
<dbReference type="EMBL" id="CAAALY010268786">
    <property type="protein sequence ID" value="VEL41308.1"/>
    <property type="molecule type" value="Genomic_DNA"/>
</dbReference>
<dbReference type="GO" id="GO:0016251">
    <property type="term" value="F:RNA polymerase II general transcription initiation factor activity"/>
    <property type="evidence" value="ECO:0007669"/>
    <property type="project" value="InterPro"/>
</dbReference>
<dbReference type="Proteomes" id="UP000784294">
    <property type="component" value="Unassembled WGS sequence"/>
</dbReference>
<evidence type="ECO:0000313" key="3">
    <source>
        <dbReference type="Proteomes" id="UP000784294"/>
    </source>
</evidence>
<dbReference type="PANTHER" id="PTHR13900">
    <property type="entry name" value="TRANSCRIPTION INITIATION FACTOR TFIID"/>
    <property type="match status" value="1"/>
</dbReference>
<feature type="compositionally biased region" description="Acidic residues" evidence="1">
    <location>
        <begin position="58"/>
        <end position="72"/>
    </location>
</feature>
<dbReference type="GO" id="GO:0017025">
    <property type="term" value="F:TBP-class protein binding"/>
    <property type="evidence" value="ECO:0007669"/>
    <property type="project" value="InterPro"/>
</dbReference>
<comment type="caution">
    <text evidence="2">The sequence shown here is derived from an EMBL/GenBank/DDBJ whole genome shotgun (WGS) entry which is preliminary data.</text>
</comment>
<feature type="compositionally biased region" description="Low complexity" evidence="1">
    <location>
        <begin position="92"/>
        <end position="101"/>
    </location>
</feature>
<dbReference type="InterPro" id="IPR040240">
    <property type="entry name" value="TAF1"/>
</dbReference>
<protein>
    <submittedName>
        <fullName evidence="2">Uncharacterized protein</fullName>
    </submittedName>
</protein>
<sequence length="161" mass="17569">MVRFTSTERAKQGEEEGTAKFARGNRLTMSEQIRCYREECQRIFDLQNRVLSNAELLSSDEEVSSDEDEDDLTAPTGTSSSSGGTTGVVCPSIGSSTGSIGMGSSTGLAAIMAGNRQAGQQPKHRQEESDREHLTKSLEFGVSIPSLRVIVRLFLRTMYLI</sequence>
<name>A0A3S5BV11_9PLAT</name>
<reference evidence="2" key="1">
    <citation type="submission" date="2018-11" db="EMBL/GenBank/DDBJ databases">
        <authorList>
            <consortium name="Pathogen Informatics"/>
        </authorList>
    </citation>
    <scope>NUCLEOTIDE SEQUENCE</scope>
</reference>
<evidence type="ECO:0000313" key="2">
    <source>
        <dbReference type="EMBL" id="VEL41308.1"/>
    </source>
</evidence>
<keyword evidence="3" id="KW-1185">Reference proteome</keyword>
<dbReference type="OrthoDB" id="5752at2759"/>